<evidence type="ECO:0000313" key="3">
    <source>
        <dbReference type="Proteomes" id="UP000288669"/>
    </source>
</evidence>
<sequence>MAIYGYIRKNYPIGTLKQLKKIMEFQCDEIFIEEKILKEEQELNRLLAKIKEEDQLIVYDLRVFGKKLKKFERFIEILESNKVRLRSISESLDTKNNPFFYGNVRLVIEMEHFHTVYQTRKGIKDARLQGVVGGRPRISPQKVKKIRTLYEKDLPLRKIAEVCEVSLGTVHKYVQIINQ</sequence>
<proteinExistence type="predicted"/>
<dbReference type="RefSeq" id="WP_126822968.1">
    <property type="nucleotide sequence ID" value="NZ_JBHLWU010000001.1"/>
</dbReference>
<dbReference type="Proteomes" id="UP000288669">
    <property type="component" value="Unassembled WGS sequence"/>
</dbReference>
<dbReference type="EMBL" id="NGJZ01000001">
    <property type="protein sequence ID" value="RSU08401.1"/>
    <property type="molecule type" value="Genomic_DNA"/>
</dbReference>
<dbReference type="InterPro" id="IPR036162">
    <property type="entry name" value="Resolvase-like_N_sf"/>
</dbReference>
<evidence type="ECO:0000313" key="2">
    <source>
        <dbReference type="EMBL" id="RSU08401.1"/>
    </source>
</evidence>
<dbReference type="Gene3D" id="3.40.50.1390">
    <property type="entry name" value="Resolvase, N-terminal catalytic domain"/>
    <property type="match status" value="1"/>
</dbReference>
<evidence type="ECO:0000259" key="1">
    <source>
        <dbReference type="SMART" id="SM00857"/>
    </source>
</evidence>
<dbReference type="GO" id="GO:0003677">
    <property type="term" value="F:DNA binding"/>
    <property type="evidence" value="ECO:0007669"/>
    <property type="project" value="InterPro"/>
</dbReference>
<feature type="domain" description="Resolvase/invertase-type recombinase catalytic" evidence="1">
    <location>
        <begin position="3"/>
        <end position="132"/>
    </location>
</feature>
<organism evidence="2 3">
    <name type="scientific">Vagococcus entomophilus</name>
    <dbReference type="NCBI Taxonomy" id="1160095"/>
    <lineage>
        <taxon>Bacteria</taxon>
        <taxon>Bacillati</taxon>
        <taxon>Bacillota</taxon>
        <taxon>Bacilli</taxon>
        <taxon>Lactobacillales</taxon>
        <taxon>Enterococcaceae</taxon>
        <taxon>Vagococcus</taxon>
    </lineage>
</organism>
<accession>A0A430AJX2</accession>
<dbReference type="Gene3D" id="1.10.10.60">
    <property type="entry name" value="Homeodomain-like"/>
    <property type="match status" value="1"/>
</dbReference>
<dbReference type="Pfam" id="PF00239">
    <property type="entry name" value="Resolvase"/>
    <property type="match status" value="1"/>
</dbReference>
<keyword evidence="3" id="KW-1185">Reference proteome</keyword>
<reference evidence="2 3" key="1">
    <citation type="submission" date="2017-05" db="EMBL/GenBank/DDBJ databases">
        <title>Vagococcus spp. assemblies.</title>
        <authorList>
            <person name="Gulvik C.A."/>
        </authorList>
    </citation>
    <scope>NUCLEOTIDE SEQUENCE [LARGE SCALE GENOMIC DNA]</scope>
    <source>
        <strain evidence="2 3">DSM 24756</strain>
    </source>
</reference>
<name>A0A430AJX2_9ENTE</name>
<dbReference type="InterPro" id="IPR006119">
    <property type="entry name" value="Resolv_N"/>
</dbReference>
<comment type="caution">
    <text evidence="2">The sequence shown here is derived from an EMBL/GenBank/DDBJ whole genome shotgun (WGS) entry which is preliminary data.</text>
</comment>
<dbReference type="SUPFAM" id="SSF53041">
    <property type="entry name" value="Resolvase-like"/>
    <property type="match status" value="1"/>
</dbReference>
<dbReference type="AlphaFoldDB" id="A0A430AJX2"/>
<dbReference type="GO" id="GO:0000150">
    <property type="term" value="F:DNA strand exchange activity"/>
    <property type="evidence" value="ECO:0007669"/>
    <property type="project" value="InterPro"/>
</dbReference>
<protein>
    <recommendedName>
        <fullName evidence="1">Resolvase/invertase-type recombinase catalytic domain-containing protein</fullName>
    </recommendedName>
</protein>
<dbReference type="SMART" id="SM00857">
    <property type="entry name" value="Resolvase"/>
    <property type="match status" value="1"/>
</dbReference>
<gene>
    <name evidence="2" type="ORF">CBF30_03945</name>
</gene>
<dbReference type="OrthoDB" id="9797501at2"/>